<dbReference type="FunFam" id="3.40.50.720:FF:000084">
    <property type="entry name" value="Short-chain dehydrogenase reductase"/>
    <property type="match status" value="1"/>
</dbReference>
<proteinExistence type="inferred from homology"/>
<dbReference type="CDD" id="cd05233">
    <property type="entry name" value="SDR_c"/>
    <property type="match status" value="1"/>
</dbReference>
<dbReference type="InterPro" id="IPR020904">
    <property type="entry name" value="Sc_DH/Rdtase_CS"/>
</dbReference>
<dbReference type="Gene3D" id="3.40.50.720">
    <property type="entry name" value="NAD(P)-binding Rossmann-like Domain"/>
    <property type="match status" value="1"/>
</dbReference>
<evidence type="ECO:0008006" key="5">
    <source>
        <dbReference type="Google" id="ProtNLM"/>
    </source>
</evidence>
<keyword evidence="2" id="KW-0560">Oxidoreductase</keyword>
<protein>
    <recommendedName>
        <fullName evidence="5">Short-chain dehydrogenase</fullName>
    </recommendedName>
</protein>
<dbReference type="SUPFAM" id="SSF51735">
    <property type="entry name" value="NAD(P)-binding Rossmann-fold domains"/>
    <property type="match status" value="1"/>
</dbReference>
<dbReference type="Proteomes" id="UP000065151">
    <property type="component" value="Chromosome"/>
</dbReference>
<dbReference type="PROSITE" id="PS00061">
    <property type="entry name" value="ADH_SHORT"/>
    <property type="match status" value="1"/>
</dbReference>
<dbReference type="PRINTS" id="PR00081">
    <property type="entry name" value="GDHRDH"/>
</dbReference>
<sequence length="231" mass="24766">MLAEGLAREGAFVAIAARRTDKLERLASTYGDRMLPISADVSIDEDRSRIIEETVARFGRIDGLVNNAGIEHAGPALKESRETFERLLEVNLTAPVELAKKCVHHMKASGGGSIVNITSVAAVRTLGNYVPQAAYVASKGGLATVSRELAVQWGRYGIRVNALAPGFFKTEMTADLGQADGNPPQWLGDRLPIRRSGRASDILGTVQYLLSDASSYVTGQHIPVDGGYTLT</sequence>
<dbReference type="InterPro" id="IPR002347">
    <property type="entry name" value="SDR_fam"/>
</dbReference>
<dbReference type="GO" id="GO:0016616">
    <property type="term" value="F:oxidoreductase activity, acting on the CH-OH group of donors, NAD or NADP as acceptor"/>
    <property type="evidence" value="ECO:0007669"/>
    <property type="project" value="TreeGrafter"/>
</dbReference>
<dbReference type="InterPro" id="IPR036291">
    <property type="entry name" value="NAD(P)-bd_dom_sf"/>
</dbReference>
<accession>A0A0U3GL22</accession>
<dbReference type="AlphaFoldDB" id="A0A0U3GL22"/>
<evidence type="ECO:0000313" key="3">
    <source>
        <dbReference type="EMBL" id="ALV39878.1"/>
    </source>
</evidence>
<dbReference type="EMBL" id="CP013747">
    <property type="protein sequence ID" value="ALV39878.1"/>
    <property type="molecule type" value="Genomic_DNA"/>
</dbReference>
<dbReference type="PANTHER" id="PTHR42760">
    <property type="entry name" value="SHORT-CHAIN DEHYDROGENASES/REDUCTASES FAMILY MEMBER"/>
    <property type="match status" value="1"/>
</dbReference>
<dbReference type="KEGG" id="psul:AU252_00790"/>
<name>A0A0U3GL22_9MICC</name>
<evidence type="ECO:0000313" key="4">
    <source>
        <dbReference type="Proteomes" id="UP000065151"/>
    </source>
</evidence>
<dbReference type="Pfam" id="PF13561">
    <property type="entry name" value="adh_short_C2"/>
    <property type="match status" value="1"/>
</dbReference>
<dbReference type="STRING" id="121292.AU252_00790"/>
<evidence type="ECO:0000256" key="1">
    <source>
        <dbReference type="ARBA" id="ARBA00006484"/>
    </source>
</evidence>
<reference evidence="3 4" key="1">
    <citation type="submission" date="2015-12" db="EMBL/GenBank/DDBJ databases">
        <authorList>
            <person name="Shamseldin A."/>
            <person name="Moawad H."/>
            <person name="Abd El-Rahim W.M."/>
            <person name="Sadowsky M.J."/>
        </authorList>
    </citation>
    <scope>NUCLEOTIDE SEQUENCE [LARGE SCALE GENOMIC DNA]</scope>
    <source>
        <strain evidence="3 4">Ar51</strain>
    </source>
</reference>
<gene>
    <name evidence="3" type="ORF">AU252_00790</name>
</gene>
<dbReference type="PRINTS" id="PR00080">
    <property type="entry name" value="SDRFAMILY"/>
</dbReference>
<comment type="similarity">
    <text evidence="1">Belongs to the short-chain dehydrogenases/reductases (SDR) family.</text>
</comment>
<evidence type="ECO:0000256" key="2">
    <source>
        <dbReference type="ARBA" id="ARBA00023002"/>
    </source>
</evidence>
<organism evidence="3">
    <name type="scientific">Pseudarthrobacter sulfonivorans</name>
    <dbReference type="NCBI Taxonomy" id="121292"/>
    <lineage>
        <taxon>Bacteria</taxon>
        <taxon>Bacillati</taxon>
        <taxon>Actinomycetota</taxon>
        <taxon>Actinomycetes</taxon>
        <taxon>Micrococcales</taxon>
        <taxon>Micrococcaceae</taxon>
        <taxon>Pseudarthrobacter</taxon>
    </lineage>
</organism>
<dbReference type="PANTHER" id="PTHR42760:SF133">
    <property type="entry name" value="3-OXOACYL-[ACYL-CARRIER-PROTEIN] REDUCTASE"/>
    <property type="match status" value="1"/>
</dbReference>